<gene>
    <name evidence="2" type="ORF">JOD17_002405</name>
</gene>
<proteinExistence type="predicted"/>
<dbReference type="EMBL" id="JAFBEC010000006">
    <property type="protein sequence ID" value="MBM7633311.1"/>
    <property type="molecule type" value="Genomic_DNA"/>
</dbReference>
<protein>
    <submittedName>
        <fullName evidence="2">Sortase A</fullName>
        <ecNumber evidence="2">3.4.22.70</ecNumber>
    </submittedName>
</protein>
<dbReference type="NCBIfam" id="TIGR01076">
    <property type="entry name" value="sortase_fam"/>
    <property type="match status" value="1"/>
</dbReference>
<dbReference type="InterPro" id="IPR023365">
    <property type="entry name" value="Sortase_dom-sf"/>
</dbReference>
<dbReference type="InterPro" id="IPR005754">
    <property type="entry name" value="Sortase"/>
</dbReference>
<sequence>MFIIVGVVLLSVATYDYMTTKVSTDQAISRAAEVVEESKEIKKMEAFQPELGEPVGVLTIPKLDVSLPIIEGTEEEMLAKGVGHFTSTAWPSEGEQILLSGHRDTVFKNFGELEVGDVFIVELSYGTFEYVIRSHTIVDKDDTSIIREMGEEMLTLSTCYPFHLLGAAPERYVIYAEPV</sequence>
<name>A0ABS2PDA1_9BACL</name>
<dbReference type="CDD" id="cd05828">
    <property type="entry name" value="Sortase_D_1"/>
    <property type="match status" value="1"/>
</dbReference>
<evidence type="ECO:0000256" key="1">
    <source>
        <dbReference type="ARBA" id="ARBA00022801"/>
    </source>
</evidence>
<evidence type="ECO:0000313" key="2">
    <source>
        <dbReference type="EMBL" id="MBM7633311.1"/>
    </source>
</evidence>
<dbReference type="Proteomes" id="UP000741863">
    <property type="component" value="Unassembled WGS sequence"/>
</dbReference>
<dbReference type="Gene3D" id="2.40.260.10">
    <property type="entry name" value="Sortase"/>
    <property type="match status" value="1"/>
</dbReference>
<keyword evidence="3" id="KW-1185">Reference proteome</keyword>
<dbReference type="SUPFAM" id="SSF63817">
    <property type="entry name" value="Sortase"/>
    <property type="match status" value="1"/>
</dbReference>
<keyword evidence="1 2" id="KW-0378">Hydrolase</keyword>
<dbReference type="InterPro" id="IPR001261">
    <property type="entry name" value="ArgE/DapE_CS"/>
</dbReference>
<dbReference type="RefSeq" id="WP_338028787.1">
    <property type="nucleotide sequence ID" value="NZ_JAFBEC010000006.1"/>
</dbReference>
<evidence type="ECO:0000313" key="3">
    <source>
        <dbReference type="Proteomes" id="UP000741863"/>
    </source>
</evidence>
<organism evidence="2 3">
    <name type="scientific">Geomicrobium sediminis</name>
    <dbReference type="NCBI Taxonomy" id="1347788"/>
    <lineage>
        <taxon>Bacteria</taxon>
        <taxon>Bacillati</taxon>
        <taxon>Bacillota</taxon>
        <taxon>Bacilli</taxon>
        <taxon>Bacillales</taxon>
        <taxon>Geomicrobium</taxon>
    </lineage>
</organism>
<accession>A0ABS2PDA1</accession>
<dbReference type="EC" id="3.4.22.70" evidence="2"/>
<dbReference type="InterPro" id="IPR053525">
    <property type="entry name" value="Sortase_D"/>
</dbReference>
<dbReference type="NCBIfam" id="NF033746">
    <property type="entry name" value="class_D_sortase"/>
    <property type="match status" value="1"/>
</dbReference>
<dbReference type="PROSITE" id="PS00758">
    <property type="entry name" value="ARGE_DAPE_CPG2_1"/>
    <property type="match status" value="1"/>
</dbReference>
<dbReference type="InterPro" id="IPR041999">
    <property type="entry name" value="Sortase_D_1"/>
</dbReference>
<reference evidence="2 3" key="1">
    <citation type="submission" date="2021-01" db="EMBL/GenBank/DDBJ databases">
        <title>Genomic Encyclopedia of Type Strains, Phase IV (KMG-IV): sequencing the most valuable type-strain genomes for metagenomic binning, comparative biology and taxonomic classification.</title>
        <authorList>
            <person name="Goeker M."/>
        </authorList>
    </citation>
    <scope>NUCLEOTIDE SEQUENCE [LARGE SCALE GENOMIC DNA]</scope>
    <source>
        <strain evidence="2 3">DSM 25540</strain>
    </source>
</reference>
<dbReference type="GO" id="GO:0016787">
    <property type="term" value="F:hydrolase activity"/>
    <property type="evidence" value="ECO:0007669"/>
    <property type="project" value="UniProtKB-KW"/>
</dbReference>
<comment type="caution">
    <text evidence="2">The sequence shown here is derived from an EMBL/GenBank/DDBJ whole genome shotgun (WGS) entry which is preliminary data.</text>
</comment>
<dbReference type="Pfam" id="PF04203">
    <property type="entry name" value="Sortase"/>
    <property type="match status" value="1"/>
</dbReference>